<name>A0ACB7P258_9PEZI</name>
<gene>
    <name evidence="1" type="ORF">F5144DRAFT_581295</name>
</gene>
<reference evidence="1 2" key="1">
    <citation type="journal article" date="2021" name="Nat. Commun.">
        <title>Genetic determinants of endophytism in the Arabidopsis root mycobiome.</title>
        <authorList>
            <person name="Mesny F."/>
            <person name="Miyauchi S."/>
            <person name="Thiergart T."/>
            <person name="Pickel B."/>
            <person name="Atanasova L."/>
            <person name="Karlsson M."/>
            <person name="Huettel B."/>
            <person name="Barry K.W."/>
            <person name="Haridas S."/>
            <person name="Chen C."/>
            <person name="Bauer D."/>
            <person name="Andreopoulos W."/>
            <person name="Pangilinan J."/>
            <person name="LaButti K."/>
            <person name="Riley R."/>
            <person name="Lipzen A."/>
            <person name="Clum A."/>
            <person name="Drula E."/>
            <person name="Henrissat B."/>
            <person name="Kohler A."/>
            <person name="Grigoriev I.V."/>
            <person name="Martin F.M."/>
            <person name="Hacquard S."/>
        </authorList>
    </citation>
    <scope>NUCLEOTIDE SEQUENCE [LARGE SCALE GENOMIC DNA]</scope>
    <source>
        <strain evidence="1 2">MPI-SDFR-AT-0079</strain>
    </source>
</reference>
<accession>A0ACB7P258</accession>
<protein>
    <submittedName>
        <fullName evidence="1">Uncharacterized protein</fullName>
    </submittedName>
</protein>
<dbReference type="EMBL" id="JAGIZQ010000006">
    <property type="protein sequence ID" value="KAH6622731.1"/>
    <property type="molecule type" value="Genomic_DNA"/>
</dbReference>
<evidence type="ECO:0000313" key="1">
    <source>
        <dbReference type="EMBL" id="KAH6622731.1"/>
    </source>
</evidence>
<keyword evidence="2" id="KW-1185">Reference proteome</keyword>
<comment type="caution">
    <text evidence="1">The sequence shown here is derived from an EMBL/GenBank/DDBJ whole genome shotgun (WGS) entry which is preliminary data.</text>
</comment>
<dbReference type="Proteomes" id="UP000724584">
    <property type="component" value="Unassembled WGS sequence"/>
</dbReference>
<organism evidence="1 2">
    <name type="scientific">Chaetomium tenue</name>
    <dbReference type="NCBI Taxonomy" id="1854479"/>
    <lineage>
        <taxon>Eukaryota</taxon>
        <taxon>Fungi</taxon>
        <taxon>Dikarya</taxon>
        <taxon>Ascomycota</taxon>
        <taxon>Pezizomycotina</taxon>
        <taxon>Sordariomycetes</taxon>
        <taxon>Sordariomycetidae</taxon>
        <taxon>Sordariales</taxon>
        <taxon>Chaetomiaceae</taxon>
        <taxon>Chaetomium</taxon>
    </lineage>
</organism>
<proteinExistence type="predicted"/>
<evidence type="ECO:0000313" key="2">
    <source>
        <dbReference type="Proteomes" id="UP000724584"/>
    </source>
</evidence>
<sequence>MHLLHPLTLLATLLPPTHALKIACVQQWIEHTPLPHAATTFYTPQNPSDPAVTLLTGGVANLATDRTIDLAANAETQGLKNYVQHRNYRLIGILVEVTYRLVARRASGITTLADLRGKRIGTIPGTSAEVFVRQLLGTVGLQAGRDYTTVAGGLSTCMRAPCAQGSFPAELVAGRMDAFGVWETAVELGVQALLHEQGGKGAVTFKNASVYREVYSLYSTEEKLRDPVVRGRIVRFVRALNQSFGVFKEGGQEVVSYVAGKVGVDEPVLRNVWEDHVWGPGNLGTGLLDYLQQEDQYLAKVDNRKALTRAELEKFVDTSVYEEAMQG</sequence>